<feature type="transmembrane region" description="Helical" evidence="1">
    <location>
        <begin position="108"/>
        <end position="129"/>
    </location>
</feature>
<evidence type="ECO:0000259" key="2">
    <source>
        <dbReference type="Pfam" id="PF13719"/>
    </source>
</evidence>
<dbReference type="Pfam" id="PF13719">
    <property type="entry name" value="Zn_ribbon_5"/>
    <property type="match status" value="1"/>
</dbReference>
<accession>A0A1J5T6J5</accession>
<reference evidence="3" key="1">
    <citation type="submission" date="2016-10" db="EMBL/GenBank/DDBJ databases">
        <title>Sequence of Gallionella enrichment culture.</title>
        <authorList>
            <person name="Poehlein A."/>
            <person name="Muehling M."/>
            <person name="Daniel R."/>
        </authorList>
    </citation>
    <scope>NUCLEOTIDE SEQUENCE</scope>
</reference>
<keyword evidence="1" id="KW-0472">Membrane</keyword>
<dbReference type="NCBIfam" id="TIGR02098">
    <property type="entry name" value="MJ0042_CXXC"/>
    <property type="match status" value="1"/>
</dbReference>
<dbReference type="AlphaFoldDB" id="A0A1J5T6J5"/>
<organism evidence="3">
    <name type="scientific">mine drainage metagenome</name>
    <dbReference type="NCBI Taxonomy" id="410659"/>
    <lineage>
        <taxon>unclassified sequences</taxon>
        <taxon>metagenomes</taxon>
        <taxon>ecological metagenomes</taxon>
    </lineage>
</organism>
<keyword evidence="1" id="KW-0812">Transmembrane</keyword>
<sequence>MTEITQCPQCGTRFKVTGAQLDAHDGLVRCGRCHEVFDASKHLNDDEPSPQQLSLPIEPEIPAGEADLTPIYNVPELEKEPTTLAQQVQFVEELTDEVLEMPPRKTSWMAIFAGFLLALTLVAQATYFFRIEIGTSLPGLKPLLEDYCALLQCTVALPQKADLVSIESSELESDPNLGNIVTLHALIHNRAPYAQAYPSLELTLTSVQDQPIARRVFRPADYLKAGQDEKQGFPANRDLDIKLHLDTTDLKPSGYRLFLFYPH</sequence>
<dbReference type="InterPro" id="IPR011723">
    <property type="entry name" value="Znf/thioredoxin_put"/>
</dbReference>
<evidence type="ECO:0000313" key="3">
    <source>
        <dbReference type="EMBL" id="OIR11933.1"/>
    </source>
</evidence>
<gene>
    <name evidence="3" type="ORF">GALL_67900</name>
</gene>
<dbReference type="InterPro" id="IPR021834">
    <property type="entry name" value="DUF3426"/>
</dbReference>
<protein>
    <recommendedName>
        <fullName evidence="2">Zinc finger/thioredoxin putative domain-containing protein</fullName>
    </recommendedName>
</protein>
<evidence type="ECO:0000256" key="1">
    <source>
        <dbReference type="SAM" id="Phobius"/>
    </source>
</evidence>
<dbReference type="EMBL" id="MLJW01000019">
    <property type="protein sequence ID" value="OIR11933.1"/>
    <property type="molecule type" value="Genomic_DNA"/>
</dbReference>
<name>A0A1J5T6J5_9ZZZZ</name>
<dbReference type="Pfam" id="PF11906">
    <property type="entry name" value="DUF3426"/>
    <property type="match status" value="1"/>
</dbReference>
<keyword evidence="1" id="KW-1133">Transmembrane helix</keyword>
<proteinExistence type="predicted"/>
<feature type="domain" description="Zinc finger/thioredoxin putative" evidence="2">
    <location>
        <begin position="4"/>
        <end position="39"/>
    </location>
</feature>
<comment type="caution">
    <text evidence="3">The sequence shown here is derived from an EMBL/GenBank/DDBJ whole genome shotgun (WGS) entry which is preliminary data.</text>
</comment>